<sequence>MKNSIVLNQEMKQTRSLSSPLKRITVLDALRGFALLGVILIHMLQRFGIYAIPSEQMDPRFPALDEAIQWIGQNIIMGRFINIFAFLFGLSFFIQMDSAARKGVDFRKRFVWRMLLLFMLGLLAHSFYSLEIISVYAVFGLLMIPLYRFKNWTLVALACLLLVGTPRIIQATINNNAISEQTSDRRTSGNGQASAEVPEYIAKPSFLNSAKHNYEERLEGKLNYQFGMVGRGYVTLALFMLGLVVGRLRFFEEVGTKRKRNVLLFAGFVSAALLIGWIKSMIPPVELRTLFNPAGTYISPTLLTVQALNDINLVLFSGAMTMGFILLYQTKSTGSYLDVLSPYGRWG</sequence>
<dbReference type="InterPro" id="IPR012429">
    <property type="entry name" value="HGSNAT_cat"/>
</dbReference>
<evidence type="ECO:0000313" key="4">
    <source>
        <dbReference type="Proteomes" id="UP001207228"/>
    </source>
</evidence>
<keyword evidence="1" id="KW-0812">Transmembrane</keyword>
<dbReference type="InterPro" id="IPR052529">
    <property type="entry name" value="Bact_Transport_Assoc"/>
</dbReference>
<reference evidence="3 4" key="1">
    <citation type="submission" date="2022-11" db="EMBL/GenBank/DDBJ databases">
        <title>The characterization of three novel Bacteroidetes species and genomic analysis of their roles in tidal elemental geochemical cycles.</title>
        <authorList>
            <person name="Ma K.-J."/>
        </authorList>
    </citation>
    <scope>NUCLEOTIDE SEQUENCE [LARGE SCALE GENOMIC DNA]</scope>
    <source>
        <strain evidence="3 4">M82</strain>
    </source>
</reference>
<dbReference type="Pfam" id="PF07786">
    <property type="entry name" value="HGSNAT_cat"/>
    <property type="match status" value="1"/>
</dbReference>
<protein>
    <submittedName>
        <fullName evidence="3">Heparan-alpha-glucosaminide N-acetyltransferase domain-containing protein</fullName>
    </submittedName>
</protein>
<feature type="transmembrane region" description="Helical" evidence="1">
    <location>
        <begin position="262"/>
        <end position="282"/>
    </location>
</feature>
<evidence type="ECO:0000256" key="1">
    <source>
        <dbReference type="SAM" id="Phobius"/>
    </source>
</evidence>
<dbReference type="PANTHER" id="PTHR30590">
    <property type="entry name" value="INNER MEMBRANE PROTEIN"/>
    <property type="match status" value="1"/>
</dbReference>
<feature type="transmembrane region" description="Helical" evidence="1">
    <location>
        <begin position="311"/>
        <end position="328"/>
    </location>
</feature>
<gene>
    <name evidence="3" type="ORF">OO017_09145</name>
</gene>
<feature type="transmembrane region" description="Helical" evidence="1">
    <location>
        <begin position="232"/>
        <end position="250"/>
    </location>
</feature>
<keyword evidence="4" id="KW-1185">Reference proteome</keyword>
<name>A0ABT3RE20_9BACT</name>
<feature type="domain" description="Heparan-alpha-glucosaminide N-acetyltransferase catalytic" evidence="2">
    <location>
        <begin position="23"/>
        <end position="175"/>
    </location>
</feature>
<keyword evidence="1" id="KW-0472">Membrane</keyword>
<organism evidence="3 4">
    <name type="scientific">Pontibacter anaerobius</name>
    <dbReference type="NCBI Taxonomy" id="2993940"/>
    <lineage>
        <taxon>Bacteria</taxon>
        <taxon>Pseudomonadati</taxon>
        <taxon>Bacteroidota</taxon>
        <taxon>Cytophagia</taxon>
        <taxon>Cytophagales</taxon>
        <taxon>Hymenobacteraceae</taxon>
        <taxon>Pontibacter</taxon>
    </lineage>
</organism>
<feature type="transmembrane region" description="Helical" evidence="1">
    <location>
        <begin position="115"/>
        <end position="144"/>
    </location>
</feature>
<dbReference type="EMBL" id="JAPFQO010000006">
    <property type="protein sequence ID" value="MCX2740108.1"/>
    <property type="molecule type" value="Genomic_DNA"/>
</dbReference>
<dbReference type="Proteomes" id="UP001207228">
    <property type="component" value="Unassembled WGS sequence"/>
</dbReference>
<dbReference type="PANTHER" id="PTHR30590:SF2">
    <property type="entry name" value="INNER MEMBRANE PROTEIN"/>
    <property type="match status" value="1"/>
</dbReference>
<accession>A0ABT3RE20</accession>
<feature type="transmembrane region" description="Helical" evidence="1">
    <location>
        <begin position="32"/>
        <end position="52"/>
    </location>
</feature>
<comment type="caution">
    <text evidence="3">The sequence shown here is derived from an EMBL/GenBank/DDBJ whole genome shotgun (WGS) entry which is preliminary data.</text>
</comment>
<dbReference type="RefSeq" id="WP_266052175.1">
    <property type="nucleotide sequence ID" value="NZ_JAPFQO010000006.1"/>
</dbReference>
<proteinExistence type="predicted"/>
<evidence type="ECO:0000259" key="2">
    <source>
        <dbReference type="Pfam" id="PF07786"/>
    </source>
</evidence>
<feature type="transmembrane region" description="Helical" evidence="1">
    <location>
        <begin position="72"/>
        <end position="94"/>
    </location>
</feature>
<evidence type="ECO:0000313" key="3">
    <source>
        <dbReference type="EMBL" id="MCX2740108.1"/>
    </source>
</evidence>
<keyword evidence="1" id="KW-1133">Transmembrane helix</keyword>